<name>A0A4U9HU93_SERRU</name>
<dbReference type="EMBL" id="LR590463">
    <property type="protein sequence ID" value="VTP67475.1"/>
    <property type="molecule type" value="Genomic_DNA"/>
</dbReference>
<dbReference type="AlphaFoldDB" id="A0A4U9HU93"/>
<protein>
    <submittedName>
        <fullName evidence="1">Uncharacterized protein</fullName>
    </submittedName>
</protein>
<proteinExistence type="predicted"/>
<evidence type="ECO:0000313" key="2">
    <source>
        <dbReference type="Proteomes" id="UP000307968"/>
    </source>
</evidence>
<reference evidence="1 2" key="1">
    <citation type="submission" date="2019-05" db="EMBL/GenBank/DDBJ databases">
        <authorList>
            <consortium name="Pathogen Informatics"/>
        </authorList>
    </citation>
    <scope>NUCLEOTIDE SEQUENCE [LARGE SCALE GENOMIC DNA]</scope>
    <source>
        <strain evidence="1 2">NCTC12971</strain>
    </source>
</reference>
<dbReference type="Proteomes" id="UP000307968">
    <property type="component" value="Chromosome"/>
</dbReference>
<sequence length="58" mass="6651">MKPLLLMQTGDAPDAIRQAQSNFEQMFMQQGRMAAERVQIVHLPAGERPRRRLTTAAW</sequence>
<accession>A0A4U9HU93</accession>
<evidence type="ECO:0000313" key="1">
    <source>
        <dbReference type="EMBL" id="VTP67475.1"/>
    </source>
</evidence>
<gene>
    <name evidence="1" type="ORF">NCTC12971_05126</name>
</gene>
<organism evidence="1 2">
    <name type="scientific">Serratia rubidaea</name>
    <name type="common">Serratia marinorubra</name>
    <dbReference type="NCBI Taxonomy" id="61652"/>
    <lineage>
        <taxon>Bacteria</taxon>
        <taxon>Pseudomonadati</taxon>
        <taxon>Pseudomonadota</taxon>
        <taxon>Gammaproteobacteria</taxon>
        <taxon>Enterobacterales</taxon>
        <taxon>Yersiniaceae</taxon>
        <taxon>Serratia</taxon>
    </lineage>
</organism>